<keyword evidence="5" id="KW-0408">Iron</keyword>
<feature type="domain" description="Uracil-DNA glycosylase-like" evidence="10">
    <location>
        <begin position="65"/>
        <end position="241"/>
    </location>
</feature>
<dbReference type="Pfam" id="PF03167">
    <property type="entry name" value="UDG"/>
    <property type="match status" value="1"/>
</dbReference>
<dbReference type="SMART" id="SM00987">
    <property type="entry name" value="UreE_C"/>
    <property type="match status" value="1"/>
</dbReference>
<dbReference type="InterPro" id="IPR036895">
    <property type="entry name" value="Uracil-DNA_glycosylase-like_sf"/>
</dbReference>
<reference evidence="11 12" key="1">
    <citation type="submission" date="2020-04" db="EMBL/GenBank/DDBJ databases">
        <title>MicrobeNet Type strains.</title>
        <authorList>
            <person name="Nicholson A.C."/>
        </authorList>
    </citation>
    <scope>NUCLEOTIDE SEQUENCE [LARGE SCALE GENOMIC DNA]</scope>
    <source>
        <strain evidence="11 12">ATCC BAA-330</strain>
    </source>
</reference>
<evidence type="ECO:0000256" key="3">
    <source>
        <dbReference type="ARBA" id="ARBA00022763"/>
    </source>
</evidence>
<evidence type="ECO:0000256" key="6">
    <source>
        <dbReference type="ARBA" id="ARBA00023014"/>
    </source>
</evidence>
<evidence type="ECO:0000256" key="4">
    <source>
        <dbReference type="ARBA" id="ARBA00022801"/>
    </source>
</evidence>
<proteinExistence type="inferred from homology"/>
<dbReference type="InterPro" id="IPR051536">
    <property type="entry name" value="UDG_Type-4/5"/>
</dbReference>
<keyword evidence="1" id="KW-0004">4Fe-4S</keyword>
<keyword evidence="6" id="KW-0411">Iron-sulfur</keyword>
<dbReference type="Pfam" id="PF22752">
    <property type="entry name" value="DUF488-N3i"/>
    <property type="match status" value="1"/>
</dbReference>
<dbReference type="CDD" id="cd10031">
    <property type="entry name" value="UDG-F5_TTUDGB_like"/>
    <property type="match status" value="1"/>
</dbReference>
<comment type="similarity">
    <text evidence="8">Belongs to the uracil-DNA glycosylase (UDG) superfamily. Type 5 (UDGb) family.</text>
</comment>
<dbReference type="InterPro" id="IPR044147">
    <property type="entry name" value="UdgB-like"/>
</dbReference>
<dbReference type="PANTHER" id="PTHR33693">
    <property type="entry name" value="TYPE-5 URACIL-DNA GLYCOSYLASE"/>
    <property type="match status" value="1"/>
</dbReference>
<dbReference type="EMBL" id="JABARZ010000006">
    <property type="protein sequence ID" value="NMD55633.1"/>
    <property type="molecule type" value="Genomic_DNA"/>
</dbReference>
<evidence type="ECO:0000256" key="8">
    <source>
        <dbReference type="ARBA" id="ARBA00023779"/>
    </source>
</evidence>
<dbReference type="Proteomes" id="UP000556611">
    <property type="component" value="Unassembled WGS sequence"/>
</dbReference>
<dbReference type="PANTHER" id="PTHR33693:SF3">
    <property type="entry name" value="TYPE-5 URACIL-DNA GLYCOSYLASE"/>
    <property type="match status" value="1"/>
</dbReference>
<keyword evidence="7" id="KW-0234">DNA repair</keyword>
<name>A0ABX1LBN0_9ACTN</name>
<accession>A0ABX1LBN0</accession>
<evidence type="ECO:0000313" key="11">
    <source>
        <dbReference type="EMBL" id="NMD55633.1"/>
    </source>
</evidence>
<evidence type="ECO:0000256" key="9">
    <source>
        <dbReference type="ARBA" id="ARBA00023887"/>
    </source>
</evidence>
<protein>
    <recommendedName>
        <fullName evidence="9">Type-5 uracil-DNA glycosylase</fullName>
    </recommendedName>
</protein>
<dbReference type="InterPro" id="IPR005122">
    <property type="entry name" value="Uracil-DNA_glycosylase-like"/>
</dbReference>
<sequence length="379" mass="41204">MPRPVRSTAPEEAPSAAVDARSVPDLDALICSCRACPRLVSWREEVARVKRAAFADEEYWGKPVPGFGPVDARILIVGLAPAAHGANRTGRMFTGDRSGDVLFAALHAVGLANQPHAVSVDDGLQLVDVRMSSPVRCAPPANKPTPAERRECAPFLARELELMPRLRVAVVLGAFGWQALFAVLVDGGWRVPKPGPTFGHGSRIHLDHPDGRTLTVLGCFHVSQRNTFTGRLTPAMLEHVLTTARTIAVDGATKGTTMTVRVKRVYEVEAEGDGERILVDRLWPRGISKDRADLTEWCKAVSPSTELRTWYQHDPAKYAEFVARYRAELADPEAAAAYDGLSERVSRGPVTLLTASKAEDISHAHVLAALLTGRDPLVR</sequence>
<dbReference type="InterPro" id="IPR052552">
    <property type="entry name" value="YeaO-like"/>
</dbReference>
<organism evidence="11 12">
    <name type="scientific">Tsukamurella columbiensis</name>
    <dbReference type="NCBI Taxonomy" id="128509"/>
    <lineage>
        <taxon>Bacteria</taxon>
        <taxon>Bacillati</taxon>
        <taxon>Actinomycetota</taxon>
        <taxon>Actinomycetes</taxon>
        <taxon>Mycobacteriales</taxon>
        <taxon>Tsukamurellaceae</taxon>
        <taxon>Tsukamurella</taxon>
    </lineage>
</organism>
<evidence type="ECO:0000313" key="12">
    <source>
        <dbReference type="Proteomes" id="UP000556611"/>
    </source>
</evidence>
<evidence type="ECO:0000256" key="1">
    <source>
        <dbReference type="ARBA" id="ARBA00022485"/>
    </source>
</evidence>
<dbReference type="Gene3D" id="3.40.470.10">
    <property type="entry name" value="Uracil-DNA glycosylase-like domain"/>
    <property type="match status" value="1"/>
</dbReference>
<dbReference type="SMART" id="SM00986">
    <property type="entry name" value="UDG"/>
    <property type="match status" value="1"/>
</dbReference>
<gene>
    <name evidence="11" type="ORF">HHU10_08385</name>
</gene>
<evidence type="ECO:0000256" key="5">
    <source>
        <dbReference type="ARBA" id="ARBA00023004"/>
    </source>
</evidence>
<comment type="caution">
    <text evidence="11">The sequence shown here is derived from an EMBL/GenBank/DDBJ whole genome shotgun (WGS) entry which is preliminary data.</text>
</comment>
<dbReference type="SUPFAM" id="SSF52141">
    <property type="entry name" value="Uracil-DNA glycosylase-like"/>
    <property type="match status" value="1"/>
</dbReference>
<keyword evidence="2" id="KW-0479">Metal-binding</keyword>
<keyword evidence="3" id="KW-0227">DNA damage</keyword>
<evidence type="ECO:0000256" key="7">
    <source>
        <dbReference type="ARBA" id="ARBA00023204"/>
    </source>
</evidence>
<keyword evidence="4" id="KW-0378">Hydrolase</keyword>
<keyword evidence="12" id="KW-1185">Reference proteome</keyword>
<evidence type="ECO:0000259" key="10">
    <source>
        <dbReference type="SMART" id="SM00986"/>
    </source>
</evidence>
<evidence type="ECO:0000256" key="2">
    <source>
        <dbReference type="ARBA" id="ARBA00022723"/>
    </source>
</evidence>